<keyword evidence="9" id="KW-0472">Membrane</keyword>
<dbReference type="InterPro" id="IPR003439">
    <property type="entry name" value="ABC_transporter-like_ATP-bd"/>
</dbReference>
<sequence>MLLRVKNLAVHFTTDGKIIKAVDGISFEIDEGETVAFVGESGSGKSVTALSIVRLIDPPGKIVNGEILWKDEIDLLKVDEDTMRKIRGREISIIFQDVSNSLNPVLSVGQQVAEVFTSHFMMNKKEARERVFELFEKIGIKEPGKIFDLYPHQLSGGLKQRILIAIAFALKPKLVIADEPTSSVDALTQYQILELFNSLQKEYKTSILLITHNFGIVTKISKRVYVMHKGKIVESGDTSAVLSKPSHPYTIKLIESAKFLSL</sequence>
<comment type="similarity">
    <text evidence="2">Belongs to the ABC transporter superfamily.</text>
</comment>
<comment type="subcellular location">
    <subcellularLocation>
        <location evidence="1">Cell inner membrane</location>
        <topology evidence="1">Peripheral membrane protein</topology>
    </subcellularLocation>
</comment>
<dbReference type="Pfam" id="PF00005">
    <property type="entry name" value="ABC_tran"/>
    <property type="match status" value="1"/>
</dbReference>
<dbReference type="SMART" id="SM00382">
    <property type="entry name" value="AAA"/>
    <property type="match status" value="1"/>
</dbReference>
<evidence type="ECO:0000256" key="2">
    <source>
        <dbReference type="ARBA" id="ARBA00005417"/>
    </source>
</evidence>
<organism evidence="11 12">
    <name type="scientific">Candidatus Thermokryptus mobilis</name>
    <dbReference type="NCBI Taxonomy" id="1643428"/>
    <lineage>
        <taxon>Bacteria</taxon>
        <taxon>Pseudomonadati</taxon>
        <taxon>Candidatus Kryptoniota</taxon>
        <taxon>Candidatus Thermokryptus</taxon>
    </lineage>
</organism>
<dbReference type="InterPro" id="IPR003593">
    <property type="entry name" value="AAA+_ATPase"/>
</dbReference>
<keyword evidence="8" id="KW-1278">Translocase</keyword>
<dbReference type="PROSITE" id="PS50893">
    <property type="entry name" value="ABC_TRANSPORTER_2"/>
    <property type="match status" value="1"/>
</dbReference>
<dbReference type="GO" id="GO:0016887">
    <property type="term" value="F:ATP hydrolysis activity"/>
    <property type="evidence" value="ECO:0007669"/>
    <property type="project" value="InterPro"/>
</dbReference>
<proteinExistence type="inferred from homology"/>
<accession>A0A0S4N3A4</accession>
<evidence type="ECO:0000256" key="8">
    <source>
        <dbReference type="ARBA" id="ARBA00022967"/>
    </source>
</evidence>
<keyword evidence="5" id="KW-0997">Cell inner membrane</keyword>
<keyword evidence="3" id="KW-0813">Transport</keyword>
<protein>
    <submittedName>
        <fullName evidence="11">Peptide/nickel transport system ATP-binding protein</fullName>
    </submittedName>
</protein>
<dbReference type="EMBL" id="FAOO01000008">
    <property type="protein sequence ID" value="CUU05735.1"/>
    <property type="molecule type" value="Genomic_DNA"/>
</dbReference>
<evidence type="ECO:0000256" key="3">
    <source>
        <dbReference type="ARBA" id="ARBA00022448"/>
    </source>
</evidence>
<gene>
    <name evidence="11" type="ORF">JGI1_01319</name>
</gene>
<keyword evidence="7 11" id="KW-0067">ATP-binding</keyword>
<evidence type="ECO:0000313" key="11">
    <source>
        <dbReference type="EMBL" id="CUU05735.1"/>
    </source>
</evidence>
<dbReference type="PANTHER" id="PTHR43297:SF14">
    <property type="entry name" value="ATPASE AAA-TYPE CORE DOMAIN-CONTAINING PROTEIN"/>
    <property type="match status" value="1"/>
</dbReference>
<dbReference type="STRING" id="1643428.GCA_001442855_01291"/>
<keyword evidence="6" id="KW-0547">Nucleotide-binding</keyword>
<dbReference type="SUPFAM" id="SSF52540">
    <property type="entry name" value="P-loop containing nucleoside triphosphate hydrolases"/>
    <property type="match status" value="1"/>
</dbReference>
<dbReference type="CDD" id="cd03257">
    <property type="entry name" value="ABC_NikE_OppD_transporters"/>
    <property type="match status" value="1"/>
</dbReference>
<dbReference type="Gene3D" id="3.40.50.300">
    <property type="entry name" value="P-loop containing nucleotide triphosphate hydrolases"/>
    <property type="match status" value="1"/>
</dbReference>
<dbReference type="InterPro" id="IPR050388">
    <property type="entry name" value="ABC_Ni/Peptide_Import"/>
</dbReference>
<keyword evidence="12" id="KW-1185">Reference proteome</keyword>
<keyword evidence="4" id="KW-1003">Cell membrane</keyword>
<dbReference type="PANTHER" id="PTHR43297">
    <property type="entry name" value="OLIGOPEPTIDE TRANSPORT ATP-BINDING PROTEIN APPD"/>
    <property type="match status" value="1"/>
</dbReference>
<dbReference type="AlphaFoldDB" id="A0A0S4N3A4"/>
<evidence type="ECO:0000256" key="4">
    <source>
        <dbReference type="ARBA" id="ARBA00022475"/>
    </source>
</evidence>
<evidence type="ECO:0000259" key="10">
    <source>
        <dbReference type="PROSITE" id="PS50893"/>
    </source>
</evidence>
<reference evidence="12" key="1">
    <citation type="submission" date="2015-11" db="EMBL/GenBank/DDBJ databases">
        <authorList>
            <person name="Varghese N."/>
        </authorList>
    </citation>
    <scope>NUCLEOTIDE SEQUENCE [LARGE SCALE GENOMIC DNA]</scope>
</reference>
<dbReference type="FunFam" id="3.40.50.300:FF:000016">
    <property type="entry name" value="Oligopeptide ABC transporter ATP-binding component"/>
    <property type="match status" value="1"/>
</dbReference>
<dbReference type="Proteomes" id="UP000320623">
    <property type="component" value="Unassembled WGS sequence"/>
</dbReference>
<evidence type="ECO:0000256" key="5">
    <source>
        <dbReference type="ARBA" id="ARBA00022519"/>
    </source>
</evidence>
<evidence type="ECO:0000256" key="6">
    <source>
        <dbReference type="ARBA" id="ARBA00022741"/>
    </source>
</evidence>
<evidence type="ECO:0000256" key="1">
    <source>
        <dbReference type="ARBA" id="ARBA00004417"/>
    </source>
</evidence>
<dbReference type="GO" id="GO:0005886">
    <property type="term" value="C:plasma membrane"/>
    <property type="evidence" value="ECO:0007669"/>
    <property type="project" value="UniProtKB-SubCell"/>
</dbReference>
<name>A0A0S4N3A4_9BACT</name>
<evidence type="ECO:0000256" key="7">
    <source>
        <dbReference type="ARBA" id="ARBA00022840"/>
    </source>
</evidence>
<evidence type="ECO:0000256" key="9">
    <source>
        <dbReference type="ARBA" id="ARBA00023136"/>
    </source>
</evidence>
<feature type="domain" description="ABC transporter" evidence="10">
    <location>
        <begin position="3"/>
        <end position="254"/>
    </location>
</feature>
<dbReference type="GO" id="GO:0005524">
    <property type="term" value="F:ATP binding"/>
    <property type="evidence" value="ECO:0007669"/>
    <property type="project" value="UniProtKB-KW"/>
</dbReference>
<evidence type="ECO:0000313" key="12">
    <source>
        <dbReference type="Proteomes" id="UP000320623"/>
    </source>
</evidence>
<dbReference type="InterPro" id="IPR027417">
    <property type="entry name" value="P-loop_NTPase"/>
</dbReference>